<dbReference type="RefSeq" id="WP_190290909.1">
    <property type="nucleotide sequence ID" value="NZ_JABFCZ010000008.1"/>
</dbReference>
<feature type="domain" description="HTH tetR-type" evidence="5">
    <location>
        <begin position="6"/>
        <end position="66"/>
    </location>
</feature>
<dbReference type="GO" id="GO:0003700">
    <property type="term" value="F:DNA-binding transcription factor activity"/>
    <property type="evidence" value="ECO:0007669"/>
    <property type="project" value="TreeGrafter"/>
</dbReference>
<evidence type="ECO:0000259" key="5">
    <source>
        <dbReference type="PROSITE" id="PS50977"/>
    </source>
</evidence>
<dbReference type="PROSITE" id="PS01081">
    <property type="entry name" value="HTH_TETR_1"/>
    <property type="match status" value="1"/>
</dbReference>
<evidence type="ECO:0000256" key="2">
    <source>
        <dbReference type="ARBA" id="ARBA00023125"/>
    </source>
</evidence>
<dbReference type="InterPro" id="IPR023772">
    <property type="entry name" value="DNA-bd_HTH_TetR-type_CS"/>
</dbReference>
<keyword evidence="1" id="KW-0805">Transcription regulation</keyword>
<evidence type="ECO:0000313" key="6">
    <source>
        <dbReference type="EMBL" id="MBD1546233.1"/>
    </source>
</evidence>
<evidence type="ECO:0000256" key="3">
    <source>
        <dbReference type="ARBA" id="ARBA00023163"/>
    </source>
</evidence>
<keyword evidence="3" id="KW-0804">Transcription</keyword>
<dbReference type="InterPro" id="IPR036271">
    <property type="entry name" value="Tet_transcr_reg_TetR-rel_C_sf"/>
</dbReference>
<proteinExistence type="predicted"/>
<dbReference type="PANTHER" id="PTHR30055">
    <property type="entry name" value="HTH-TYPE TRANSCRIPTIONAL REGULATOR RUTR"/>
    <property type="match status" value="1"/>
</dbReference>
<dbReference type="Gene3D" id="1.10.357.10">
    <property type="entry name" value="Tetracycline Repressor, domain 2"/>
    <property type="match status" value="1"/>
</dbReference>
<evidence type="ECO:0000256" key="4">
    <source>
        <dbReference type="PROSITE-ProRule" id="PRU00335"/>
    </source>
</evidence>
<accession>A0A926S4C4</accession>
<dbReference type="PRINTS" id="PR00455">
    <property type="entry name" value="HTHTETR"/>
</dbReference>
<name>A0A926S4C4_9HYPH</name>
<dbReference type="SUPFAM" id="SSF48498">
    <property type="entry name" value="Tetracyclin repressor-like, C-terminal domain"/>
    <property type="match status" value="1"/>
</dbReference>
<dbReference type="InterPro" id="IPR050109">
    <property type="entry name" value="HTH-type_TetR-like_transc_reg"/>
</dbReference>
<dbReference type="PROSITE" id="PS50977">
    <property type="entry name" value="HTH_TETR_2"/>
    <property type="match status" value="1"/>
</dbReference>
<protein>
    <submittedName>
        <fullName evidence="6">TetR/AcrR family transcriptional regulator</fullName>
    </submittedName>
</protein>
<organism evidence="6 7">
    <name type="scientific">Roseibium aggregatum</name>
    <dbReference type="NCBI Taxonomy" id="187304"/>
    <lineage>
        <taxon>Bacteria</taxon>
        <taxon>Pseudomonadati</taxon>
        <taxon>Pseudomonadota</taxon>
        <taxon>Alphaproteobacteria</taxon>
        <taxon>Hyphomicrobiales</taxon>
        <taxon>Stappiaceae</taxon>
        <taxon>Roseibium</taxon>
    </lineage>
</organism>
<dbReference type="InterPro" id="IPR001647">
    <property type="entry name" value="HTH_TetR"/>
</dbReference>
<sequence>MSAEPPSTRDRILQAAYSLFYREGFSRVSVDAIAERARLTKRTVYYHFKSKDDIAAAALGDLHRHLMPQFRKWAGPETAEPAAIVANLFKELQAWADRDTWLGSGFSRIAAELADMPGHPAKKAASSHKEAVERWLSQQLETAGLKDPALLARQIMVLIEGSMNLSLIHGNTQYIQAAGSAAAQLLAGAER</sequence>
<dbReference type="AlphaFoldDB" id="A0A926S4C4"/>
<dbReference type="Pfam" id="PF00440">
    <property type="entry name" value="TetR_N"/>
    <property type="match status" value="1"/>
</dbReference>
<dbReference type="PANTHER" id="PTHR30055:SF200">
    <property type="entry name" value="HTH-TYPE TRANSCRIPTIONAL REPRESSOR BDCR"/>
    <property type="match status" value="1"/>
</dbReference>
<evidence type="ECO:0000256" key="1">
    <source>
        <dbReference type="ARBA" id="ARBA00023015"/>
    </source>
</evidence>
<evidence type="ECO:0000313" key="7">
    <source>
        <dbReference type="Proteomes" id="UP000598467"/>
    </source>
</evidence>
<dbReference type="SUPFAM" id="SSF46689">
    <property type="entry name" value="Homeodomain-like"/>
    <property type="match status" value="1"/>
</dbReference>
<comment type="caution">
    <text evidence="6">The sequence shown here is derived from an EMBL/GenBank/DDBJ whole genome shotgun (WGS) entry which is preliminary data.</text>
</comment>
<feature type="DNA-binding region" description="H-T-H motif" evidence="4">
    <location>
        <begin position="29"/>
        <end position="48"/>
    </location>
</feature>
<gene>
    <name evidence="6" type="ORF">HK439_08165</name>
</gene>
<keyword evidence="2 4" id="KW-0238">DNA-binding</keyword>
<dbReference type="Proteomes" id="UP000598467">
    <property type="component" value="Unassembled WGS sequence"/>
</dbReference>
<dbReference type="InterPro" id="IPR009057">
    <property type="entry name" value="Homeodomain-like_sf"/>
</dbReference>
<reference evidence="6" key="1">
    <citation type="submission" date="2020-05" db="EMBL/GenBank/DDBJ databases">
        <title>Identification of trans-AT polyketide cluster in two marine bacteria, producers of a novel glutaramide-containing polyketide sesbanimide D and analogs.</title>
        <authorList>
            <person name="Kacar D."/>
            <person name="Rodriguez P."/>
            <person name="Canedo L."/>
            <person name="Gonzalez E."/>
            <person name="Galan B."/>
            <person name="De La Calle F."/>
            <person name="Garcia J.L."/>
        </authorList>
    </citation>
    <scope>NUCLEOTIDE SEQUENCE</scope>
    <source>
        <strain evidence="6">PHM038</strain>
    </source>
</reference>
<dbReference type="EMBL" id="JABFCZ010000008">
    <property type="protein sequence ID" value="MBD1546233.1"/>
    <property type="molecule type" value="Genomic_DNA"/>
</dbReference>
<dbReference type="GO" id="GO:0000976">
    <property type="term" value="F:transcription cis-regulatory region binding"/>
    <property type="evidence" value="ECO:0007669"/>
    <property type="project" value="TreeGrafter"/>
</dbReference>
<dbReference type="FunFam" id="1.10.10.60:FF:000141">
    <property type="entry name" value="TetR family transcriptional regulator"/>
    <property type="match status" value="1"/>
</dbReference>